<gene>
    <name evidence="2" type="ORF">ACFFTL_14520</name>
</gene>
<dbReference type="Proteomes" id="UP001589710">
    <property type="component" value="Unassembled WGS sequence"/>
</dbReference>
<evidence type="ECO:0000313" key="3">
    <source>
        <dbReference type="Proteomes" id="UP001589710"/>
    </source>
</evidence>
<keyword evidence="1" id="KW-0472">Membrane</keyword>
<keyword evidence="3" id="KW-1185">Reference proteome</keyword>
<name>A0ABV5R6N0_9ACTN</name>
<dbReference type="EMBL" id="JBHMCG010000059">
    <property type="protein sequence ID" value="MFB9573506.1"/>
    <property type="molecule type" value="Genomic_DNA"/>
</dbReference>
<keyword evidence="1" id="KW-0812">Transmembrane</keyword>
<comment type="caution">
    <text evidence="2">The sequence shown here is derived from an EMBL/GenBank/DDBJ whole genome shotgun (WGS) entry which is preliminary data.</text>
</comment>
<organism evidence="2 3">
    <name type="scientific">Streptomyces yanii</name>
    <dbReference type="NCBI Taxonomy" id="78510"/>
    <lineage>
        <taxon>Bacteria</taxon>
        <taxon>Bacillati</taxon>
        <taxon>Actinomycetota</taxon>
        <taxon>Actinomycetes</taxon>
        <taxon>Kitasatosporales</taxon>
        <taxon>Streptomycetaceae</taxon>
        <taxon>Streptomyces</taxon>
    </lineage>
</organism>
<reference evidence="2 3" key="1">
    <citation type="submission" date="2024-09" db="EMBL/GenBank/DDBJ databases">
        <authorList>
            <person name="Sun Q."/>
            <person name="Mori K."/>
        </authorList>
    </citation>
    <scope>NUCLEOTIDE SEQUENCE [LARGE SCALE GENOMIC DNA]</scope>
    <source>
        <strain evidence="2 3">JCM 3331</strain>
    </source>
</reference>
<accession>A0ABV5R6N0</accession>
<dbReference type="RefSeq" id="WP_386143858.1">
    <property type="nucleotide sequence ID" value="NZ_JBHMCG010000059.1"/>
</dbReference>
<evidence type="ECO:0000313" key="2">
    <source>
        <dbReference type="EMBL" id="MFB9573506.1"/>
    </source>
</evidence>
<protein>
    <submittedName>
        <fullName evidence="2">Uncharacterized protein</fullName>
    </submittedName>
</protein>
<sequence length="176" mass="19527">MSDQTPISLSKDLESPAQLRRRQLLLVAIPCLVSAVIGGVLFAWEPWVDRSPFVARTFALSGSALFNDEGDGTCHPKEGAEKRKLLGEDKQVLATGSASEGIVLSALYGDAASMCLYYTEYRKVPAGEDVYYETQEQKFYTEDGKLSPSSELTESSLRRSFTEVTKEYVHFKEPDN</sequence>
<proteinExistence type="predicted"/>
<feature type="transmembrane region" description="Helical" evidence="1">
    <location>
        <begin position="24"/>
        <end position="44"/>
    </location>
</feature>
<keyword evidence="1" id="KW-1133">Transmembrane helix</keyword>
<evidence type="ECO:0000256" key="1">
    <source>
        <dbReference type="SAM" id="Phobius"/>
    </source>
</evidence>